<dbReference type="PANTHER" id="PTHR48111">
    <property type="entry name" value="REGULATOR OF RPOS"/>
    <property type="match status" value="1"/>
</dbReference>
<evidence type="ECO:0000256" key="4">
    <source>
        <dbReference type="ARBA" id="ARBA00023015"/>
    </source>
</evidence>
<dbReference type="Proteomes" id="UP000254400">
    <property type="component" value="Unassembled WGS sequence"/>
</dbReference>
<evidence type="ECO:0000313" key="12">
    <source>
        <dbReference type="Proteomes" id="UP000254400"/>
    </source>
</evidence>
<dbReference type="CDD" id="cd17574">
    <property type="entry name" value="REC_OmpR"/>
    <property type="match status" value="1"/>
</dbReference>
<dbReference type="GO" id="GO:0006355">
    <property type="term" value="P:regulation of DNA-templated transcription"/>
    <property type="evidence" value="ECO:0007669"/>
    <property type="project" value="InterPro"/>
</dbReference>
<proteinExistence type="predicted"/>
<dbReference type="SUPFAM" id="SSF52172">
    <property type="entry name" value="CheY-like"/>
    <property type="match status" value="1"/>
</dbReference>
<evidence type="ECO:0000259" key="10">
    <source>
        <dbReference type="PROSITE" id="PS51755"/>
    </source>
</evidence>
<keyword evidence="4" id="KW-0805">Transcription regulation</keyword>
<dbReference type="GO" id="GO:0000156">
    <property type="term" value="F:phosphorelay response regulator activity"/>
    <property type="evidence" value="ECO:0007669"/>
    <property type="project" value="TreeGrafter"/>
</dbReference>
<dbReference type="InterPro" id="IPR039420">
    <property type="entry name" value="WalR-like"/>
</dbReference>
<organism evidence="11 12">
    <name type="scientific">Paenibacillus polymyxa</name>
    <name type="common">Bacillus polymyxa</name>
    <dbReference type="NCBI Taxonomy" id="1406"/>
    <lineage>
        <taxon>Bacteria</taxon>
        <taxon>Bacillati</taxon>
        <taxon>Bacillota</taxon>
        <taxon>Bacilli</taxon>
        <taxon>Bacillales</taxon>
        <taxon>Paenibacillaceae</taxon>
        <taxon>Paenibacillus</taxon>
    </lineage>
</organism>
<reference evidence="11 12" key="1">
    <citation type="submission" date="2018-06" db="EMBL/GenBank/DDBJ databases">
        <authorList>
            <consortium name="Pathogen Informatics"/>
            <person name="Doyle S."/>
        </authorList>
    </citation>
    <scope>NUCLEOTIDE SEQUENCE [LARGE SCALE GENOMIC DNA]</scope>
    <source>
        <strain evidence="11 12">NCTC10343</strain>
    </source>
</reference>
<dbReference type="InterPro" id="IPR001867">
    <property type="entry name" value="OmpR/PhoB-type_DNA-bd"/>
</dbReference>
<keyword evidence="6" id="KW-0804">Transcription</keyword>
<dbReference type="AlphaFoldDB" id="A0A378XYJ1"/>
<dbReference type="SMART" id="SM00862">
    <property type="entry name" value="Trans_reg_C"/>
    <property type="match status" value="1"/>
</dbReference>
<dbReference type="GO" id="GO:0032993">
    <property type="term" value="C:protein-DNA complex"/>
    <property type="evidence" value="ECO:0007669"/>
    <property type="project" value="TreeGrafter"/>
</dbReference>
<dbReference type="EMBL" id="UGSC01000001">
    <property type="protein sequence ID" value="SUA69543.1"/>
    <property type="molecule type" value="Genomic_DNA"/>
</dbReference>
<evidence type="ECO:0000256" key="6">
    <source>
        <dbReference type="ARBA" id="ARBA00023163"/>
    </source>
</evidence>
<protein>
    <submittedName>
        <fullName evidence="11">Transcriptional regulatory protein WalR</fullName>
    </submittedName>
</protein>
<gene>
    <name evidence="11" type="primary">walR1</name>
    <name evidence="11" type="ORF">NCTC10343_02404</name>
</gene>
<dbReference type="SMART" id="SM00448">
    <property type="entry name" value="REC"/>
    <property type="match status" value="1"/>
</dbReference>
<dbReference type="InterPro" id="IPR011006">
    <property type="entry name" value="CheY-like_superfamily"/>
</dbReference>
<dbReference type="Pfam" id="PF00072">
    <property type="entry name" value="Response_reg"/>
    <property type="match status" value="1"/>
</dbReference>
<accession>A0A378XYJ1</accession>
<dbReference type="CDD" id="cd00383">
    <property type="entry name" value="trans_reg_C"/>
    <property type="match status" value="1"/>
</dbReference>
<name>A0A378XYJ1_PAEPO</name>
<keyword evidence="2 7" id="KW-0597">Phosphoprotein</keyword>
<dbReference type="GO" id="GO:0000976">
    <property type="term" value="F:transcription cis-regulatory region binding"/>
    <property type="evidence" value="ECO:0007669"/>
    <property type="project" value="TreeGrafter"/>
</dbReference>
<feature type="domain" description="OmpR/PhoB-type" evidence="10">
    <location>
        <begin position="135"/>
        <end position="234"/>
    </location>
</feature>
<evidence type="ECO:0000256" key="8">
    <source>
        <dbReference type="PROSITE-ProRule" id="PRU01091"/>
    </source>
</evidence>
<evidence type="ECO:0000256" key="3">
    <source>
        <dbReference type="ARBA" id="ARBA00023012"/>
    </source>
</evidence>
<keyword evidence="3" id="KW-0902">Two-component regulatory system</keyword>
<evidence type="ECO:0000256" key="5">
    <source>
        <dbReference type="ARBA" id="ARBA00023125"/>
    </source>
</evidence>
<dbReference type="Pfam" id="PF00486">
    <property type="entry name" value="Trans_reg_C"/>
    <property type="match status" value="1"/>
</dbReference>
<dbReference type="Gene3D" id="3.40.50.2300">
    <property type="match status" value="1"/>
</dbReference>
<sequence>MHNMHNGTILLVDDEPEIIKLMQIYLENEGYRLLMARDGLEALEQVNREQIDVMVLDVMMPNMDGIEACMKIRETEHFPIIMLSAKGQDMDKITGLSVGADDYVTKPFSPLELVARIKSQLRRVRKYTHSSPILEHEMVLDELSINTVTHEVTLAGESVKLTPREFAIVELLARHRGQVLSMEQIYEKVWKEQYLESNKTLMVHVRKIREKIETDPRKPKYLKTVWGIGYKMEKFD</sequence>
<dbReference type="PROSITE" id="PS50110">
    <property type="entry name" value="RESPONSE_REGULATORY"/>
    <property type="match status" value="1"/>
</dbReference>
<dbReference type="PANTHER" id="PTHR48111:SF2">
    <property type="entry name" value="RESPONSE REGULATOR SAER"/>
    <property type="match status" value="1"/>
</dbReference>
<dbReference type="GO" id="GO:0005829">
    <property type="term" value="C:cytosol"/>
    <property type="evidence" value="ECO:0007669"/>
    <property type="project" value="TreeGrafter"/>
</dbReference>
<dbReference type="Gene3D" id="1.10.10.10">
    <property type="entry name" value="Winged helix-like DNA-binding domain superfamily/Winged helix DNA-binding domain"/>
    <property type="match status" value="1"/>
</dbReference>
<comment type="subcellular location">
    <subcellularLocation>
        <location evidence="1">Cytoplasm</location>
    </subcellularLocation>
</comment>
<dbReference type="InterPro" id="IPR036388">
    <property type="entry name" value="WH-like_DNA-bd_sf"/>
</dbReference>
<keyword evidence="5 8" id="KW-0238">DNA-binding</keyword>
<evidence type="ECO:0000259" key="9">
    <source>
        <dbReference type="PROSITE" id="PS50110"/>
    </source>
</evidence>
<dbReference type="FunFam" id="1.10.10.10:FF:000018">
    <property type="entry name" value="DNA-binding response regulator ResD"/>
    <property type="match status" value="1"/>
</dbReference>
<evidence type="ECO:0000256" key="2">
    <source>
        <dbReference type="ARBA" id="ARBA00022553"/>
    </source>
</evidence>
<dbReference type="PROSITE" id="PS51755">
    <property type="entry name" value="OMPR_PHOB"/>
    <property type="match status" value="1"/>
</dbReference>
<evidence type="ECO:0000256" key="1">
    <source>
        <dbReference type="ARBA" id="ARBA00004496"/>
    </source>
</evidence>
<dbReference type="InterPro" id="IPR001789">
    <property type="entry name" value="Sig_transdc_resp-reg_receiver"/>
</dbReference>
<evidence type="ECO:0000256" key="7">
    <source>
        <dbReference type="PROSITE-ProRule" id="PRU00169"/>
    </source>
</evidence>
<evidence type="ECO:0000313" key="11">
    <source>
        <dbReference type="EMBL" id="SUA69543.1"/>
    </source>
</evidence>
<feature type="modified residue" description="4-aspartylphosphate" evidence="7">
    <location>
        <position position="57"/>
    </location>
</feature>
<dbReference type="Gene3D" id="6.10.250.690">
    <property type="match status" value="1"/>
</dbReference>
<feature type="domain" description="Response regulatory" evidence="9">
    <location>
        <begin position="8"/>
        <end position="121"/>
    </location>
</feature>
<feature type="DNA-binding region" description="OmpR/PhoB-type" evidence="8">
    <location>
        <begin position="135"/>
        <end position="234"/>
    </location>
</feature>
<dbReference type="FunFam" id="3.40.50.2300:FF:000001">
    <property type="entry name" value="DNA-binding response regulator PhoB"/>
    <property type="match status" value="1"/>
</dbReference>